<reference evidence="5 6" key="1">
    <citation type="submission" date="2019-12" db="EMBL/GenBank/DDBJ databases">
        <title>Whole genome sequences of Lactococcus raffinolactis strains isolated from sewage.</title>
        <authorList>
            <person name="Ybazeta G."/>
            <person name="Ross M."/>
            <person name="Brabant-Kirwan D."/>
            <person name="Saleh M."/>
            <person name="Dillon J.A."/>
            <person name="Splinter K."/>
            <person name="Nokhbeh R."/>
        </authorList>
    </citation>
    <scope>NUCLEOTIDE SEQUENCE [LARGE SCALE GENOMIC DNA]</scope>
    <source>
        <strain evidence="4 5">Lr_19_14</strain>
        <strain evidence="3 6">Lr_19_5</strain>
    </source>
</reference>
<evidence type="ECO:0000313" key="4">
    <source>
        <dbReference type="EMBL" id="QIW58605.1"/>
    </source>
</evidence>
<name>A0A2A5S7A5_9LACT</name>
<dbReference type="EMBL" id="CP047616">
    <property type="protein sequence ID" value="QIW53609.1"/>
    <property type="molecule type" value="Genomic_DNA"/>
</dbReference>
<accession>A0A2A5S7A5</accession>
<dbReference type="STRING" id="1348633.GCA_001591765_01899"/>
<dbReference type="Proteomes" id="UP000501558">
    <property type="component" value="Chromosome"/>
</dbReference>
<evidence type="ECO:0000256" key="2">
    <source>
        <dbReference type="SAM" id="Phobius"/>
    </source>
</evidence>
<feature type="compositionally biased region" description="Polar residues" evidence="1">
    <location>
        <begin position="1"/>
        <end position="13"/>
    </location>
</feature>
<feature type="transmembrane region" description="Helical" evidence="2">
    <location>
        <begin position="49"/>
        <end position="69"/>
    </location>
</feature>
<sequence length="79" mass="8576">MASEITVSGQLGLTGTPRPSEEPELPRTSGEQTIYTVHQKSMLPDTGELQVAGVLYFIGLLCLIVILIFKIRSKCKSLA</sequence>
<dbReference type="GeneID" id="93295271"/>
<keyword evidence="2" id="KW-0472">Membrane</keyword>
<keyword evidence="2" id="KW-0812">Transmembrane</keyword>
<dbReference type="EMBL" id="CP047628">
    <property type="protein sequence ID" value="QIW58605.1"/>
    <property type="molecule type" value="Genomic_DNA"/>
</dbReference>
<proteinExistence type="predicted"/>
<evidence type="ECO:0008006" key="7">
    <source>
        <dbReference type="Google" id="ProtNLM"/>
    </source>
</evidence>
<evidence type="ECO:0000256" key="1">
    <source>
        <dbReference type="SAM" id="MobiDB-lite"/>
    </source>
</evidence>
<organism evidence="3 6">
    <name type="scientific">Pseudolactococcus raffinolactis</name>
    <dbReference type="NCBI Taxonomy" id="1366"/>
    <lineage>
        <taxon>Bacteria</taxon>
        <taxon>Bacillati</taxon>
        <taxon>Bacillota</taxon>
        <taxon>Bacilli</taxon>
        <taxon>Lactobacillales</taxon>
        <taxon>Streptococcaceae</taxon>
        <taxon>Pseudolactococcus</taxon>
    </lineage>
</organism>
<keyword evidence="2" id="KW-1133">Transmembrane helix</keyword>
<evidence type="ECO:0000313" key="5">
    <source>
        <dbReference type="Proteomes" id="UP000501558"/>
    </source>
</evidence>
<dbReference type="AlphaFoldDB" id="A0A2A5S7A5"/>
<dbReference type="RefSeq" id="WP_061775352.1">
    <property type="nucleotide sequence ID" value="NZ_BAAAXH010000061.1"/>
</dbReference>
<evidence type="ECO:0000313" key="6">
    <source>
        <dbReference type="Proteomes" id="UP000501945"/>
    </source>
</evidence>
<gene>
    <name evidence="4" type="ORF">GU334_06670</name>
    <name evidence="3" type="ORF">GU336_05335</name>
</gene>
<protein>
    <recommendedName>
        <fullName evidence="7">LPXTG cell wall anchor domain-containing protein</fullName>
    </recommendedName>
</protein>
<keyword evidence="5" id="KW-1185">Reference proteome</keyword>
<dbReference type="OrthoDB" id="9900026at2"/>
<evidence type="ECO:0000313" key="3">
    <source>
        <dbReference type="EMBL" id="QIW53609.1"/>
    </source>
</evidence>
<dbReference type="KEGG" id="lrn:CMV25_00210"/>
<dbReference type="Proteomes" id="UP000501945">
    <property type="component" value="Chromosome"/>
</dbReference>
<feature type="region of interest" description="Disordered" evidence="1">
    <location>
        <begin position="1"/>
        <end position="31"/>
    </location>
</feature>